<keyword evidence="2" id="KW-1185">Reference proteome</keyword>
<sequence length="296" mass="33219">MIAYNIEILKKPATESERFDGWIFGLPPGIKSEQWPIDPNTGYPLMHGFTLKLPEGYRVYDGIVGISFFAIAIEHNDGGPKYVKGLEEAVLSDQLPENPSFKEFWDSVKNGHPRCKYVTDILGCYYATLLLTEEEFNGDFCEPPKLLTRYFENDIPSPDWLKKGGASCFWKQIYSPGLSLPPEEYGIYRDLGGIPTEELSYSRAILLKLNPEDPNAGTQPTDDAGTGYIDPYEDEPSWANTISPNHLGGTTFPAQGIPDFLTPYYIEFEEVFGGYNFGSGNAQLDIKNRNFDWSCG</sequence>
<name>A0ABS3BBR5_9GAMM</name>
<comment type="caution">
    <text evidence="1">The sequence shown here is derived from an EMBL/GenBank/DDBJ whole genome shotgun (WGS) entry which is preliminary data.</text>
</comment>
<dbReference type="RefSeq" id="WP_206556313.1">
    <property type="nucleotide sequence ID" value="NZ_JAFKDB010000002.1"/>
</dbReference>
<accession>A0ABS3BBR5</accession>
<proteinExistence type="predicted"/>
<evidence type="ECO:0000313" key="2">
    <source>
        <dbReference type="Proteomes" id="UP000664344"/>
    </source>
</evidence>
<dbReference type="Proteomes" id="UP000664344">
    <property type="component" value="Unassembled WGS sequence"/>
</dbReference>
<dbReference type="EMBL" id="JAFKDB010000002">
    <property type="protein sequence ID" value="MBN7768291.1"/>
    <property type="molecule type" value="Genomic_DNA"/>
</dbReference>
<protein>
    <recommendedName>
        <fullName evidence="3">DUF1963 domain-containing protein</fullName>
    </recommendedName>
</protein>
<reference evidence="1 2" key="1">
    <citation type="submission" date="2021-02" db="EMBL/GenBank/DDBJ databases">
        <title>PHA producing bacteria isolated from coastal sediment in Guangdong, Shenzhen.</title>
        <authorList>
            <person name="Zheng W."/>
            <person name="Yu S."/>
            <person name="Huang Y."/>
        </authorList>
    </citation>
    <scope>NUCLEOTIDE SEQUENCE [LARGE SCALE GENOMIC DNA]</scope>
    <source>
        <strain evidence="1 2">TN21-5</strain>
    </source>
</reference>
<evidence type="ECO:0008006" key="3">
    <source>
        <dbReference type="Google" id="ProtNLM"/>
    </source>
</evidence>
<organism evidence="1 2">
    <name type="scientific">Marinobacter daepoensis</name>
    <dbReference type="NCBI Taxonomy" id="262077"/>
    <lineage>
        <taxon>Bacteria</taxon>
        <taxon>Pseudomonadati</taxon>
        <taxon>Pseudomonadota</taxon>
        <taxon>Gammaproteobacteria</taxon>
        <taxon>Pseudomonadales</taxon>
        <taxon>Marinobacteraceae</taxon>
        <taxon>Marinobacter</taxon>
    </lineage>
</organism>
<evidence type="ECO:0000313" key="1">
    <source>
        <dbReference type="EMBL" id="MBN7768291.1"/>
    </source>
</evidence>
<gene>
    <name evidence="1" type="ORF">JYP53_00040</name>
</gene>